<reference evidence="2" key="2">
    <citation type="submission" date="2015-01" db="EMBL/GenBank/DDBJ databases">
        <title>Evolutionary Origins and Diversification of the Mycorrhizal Mutualists.</title>
        <authorList>
            <consortium name="DOE Joint Genome Institute"/>
            <consortium name="Mycorrhizal Genomics Consortium"/>
            <person name="Kohler A."/>
            <person name="Kuo A."/>
            <person name="Nagy L.G."/>
            <person name="Floudas D."/>
            <person name="Copeland A."/>
            <person name="Barry K.W."/>
            <person name="Cichocki N."/>
            <person name="Veneault-Fourrey C."/>
            <person name="LaButti K."/>
            <person name="Lindquist E.A."/>
            <person name="Lipzen A."/>
            <person name="Lundell T."/>
            <person name="Morin E."/>
            <person name="Murat C."/>
            <person name="Riley R."/>
            <person name="Ohm R."/>
            <person name="Sun H."/>
            <person name="Tunlid A."/>
            <person name="Henrissat B."/>
            <person name="Grigoriev I.V."/>
            <person name="Hibbett D.S."/>
            <person name="Martin F."/>
        </authorList>
    </citation>
    <scope>NUCLEOTIDE SEQUENCE [LARGE SCALE GENOMIC DNA]</scope>
    <source>
        <strain evidence="2">Ve08.2h10</strain>
    </source>
</reference>
<dbReference type="AlphaFoldDB" id="A0A0D0BP66"/>
<organism evidence="1 2">
    <name type="scientific">Paxillus rubicundulus Ve08.2h10</name>
    <dbReference type="NCBI Taxonomy" id="930991"/>
    <lineage>
        <taxon>Eukaryota</taxon>
        <taxon>Fungi</taxon>
        <taxon>Dikarya</taxon>
        <taxon>Basidiomycota</taxon>
        <taxon>Agaricomycotina</taxon>
        <taxon>Agaricomycetes</taxon>
        <taxon>Agaricomycetidae</taxon>
        <taxon>Boletales</taxon>
        <taxon>Paxilineae</taxon>
        <taxon>Paxillaceae</taxon>
        <taxon>Paxillus</taxon>
    </lineage>
</organism>
<dbReference type="InParanoid" id="A0A0D0BP66"/>
<keyword evidence="2" id="KW-1185">Reference proteome</keyword>
<protein>
    <submittedName>
        <fullName evidence="1">Uncharacterized protein</fullName>
    </submittedName>
</protein>
<dbReference type="HOGENOM" id="CLU_169825_0_0_1"/>
<dbReference type="Proteomes" id="UP000054538">
    <property type="component" value="Unassembled WGS sequence"/>
</dbReference>
<sequence length="90" mass="9642">MTLLDAEAALKTHLGSQFKYSDWQPLLKAIMDTEGVVEDALKAVDQLSGVASSKSGTTICIPMKTALPEKPKQMADLEVELGDSIHILAS</sequence>
<name>A0A0D0BP66_9AGAM</name>
<accession>A0A0D0BP66</accession>
<evidence type="ECO:0000313" key="2">
    <source>
        <dbReference type="Proteomes" id="UP000054538"/>
    </source>
</evidence>
<gene>
    <name evidence="1" type="ORF">PAXRUDRAFT_178731</name>
</gene>
<dbReference type="EMBL" id="KN829863">
    <property type="protein sequence ID" value="KIK73337.1"/>
    <property type="molecule type" value="Genomic_DNA"/>
</dbReference>
<dbReference type="OrthoDB" id="162969at2759"/>
<reference evidence="1 2" key="1">
    <citation type="submission" date="2014-04" db="EMBL/GenBank/DDBJ databases">
        <authorList>
            <consortium name="DOE Joint Genome Institute"/>
            <person name="Kuo A."/>
            <person name="Kohler A."/>
            <person name="Jargeat P."/>
            <person name="Nagy L.G."/>
            <person name="Floudas D."/>
            <person name="Copeland A."/>
            <person name="Barry K.W."/>
            <person name="Cichocki N."/>
            <person name="Veneault-Fourrey C."/>
            <person name="LaButti K."/>
            <person name="Lindquist E.A."/>
            <person name="Lipzen A."/>
            <person name="Lundell T."/>
            <person name="Morin E."/>
            <person name="Murat C."/>
            <person name="Sun H."/>
            <person name="Tunlid A."/>
            <person name="Henrissat B."/>
            <person name="Grigoriev I.V."/>
            <person name="Hibbett D.S."/>
            <person name="Martin F."/>
            <person name="Nordberg H.P."/>
            <person name="Cantor M.N."/>
            <person name="Hua S.X."/>
        </authorList>
    </citation>
    <scope>NUCLEOTIDE SEQUENCE [LARGE SCALE GENOMIC DNA]</scope>
    <source>
        <strain evidence="1 2">Ve08.2h10</strain>
    </source>
</reference>
<proteinExistence type="predicted"/>
<evidence type="ECO:0000313" key="1">
    <source>
        <dbReference type="EMBL" id="KIK73337.1"/>
    </source>
</evidence>